<comment type="function">
    <text evidence="2 12">The beta subunit is responsible for the synthesis of L-tryptophan from indole and L-serine.</text>
</comment>
<comment type="subunit">
    <text evidence="5 12">Tetramer of two alpha and two beta chains.</text>
</comment>
<protein>
    <recommendedName>
        <fullName evidence="12">Tryptophan synthase beta chain</fullName>
        <ecNumber evidence="12">4.2.1.20</ecNumber>
    </recommendedName>
</protein>
<dbReference type="SUPFAM" id="SSF53686">
    <property type="entry name" value="Tryptophan synthase beta subunit-like PLP-dependent enzymes"/>
    <property type="match status" value="1"/>
</dbReference>
<evidence type="ECO:0000256" key="1">
    <source>
        <dbReference type="ARBA" id="ARBA00001933"/>
    </source>
</evidence>
<dbReference type="PANTHER" id="PTHR48077:SF3">
    <property type="entry name" value="TRYPTOPHAN SYNTHASE"/>
    <property type="match status" value="1"/>
</dbReference>
<comment type="pathway">
    <text evidence="3 12">Amino-acid biosynthesis; L-tryptophan biosynthesis; L-tryptophan from chorismate: step 5/5.</text>
</comment>
<dbReference type="HAMAP" id="MF_00133">
    <property type="entry name" value="Trp_synth_beta"/>
    <property type="match status" value="1"/>
</dbReference>
<organism evidence="14 15">
    <name type="scientific">Pseudomonas oryzihabitans</name>
    <dbReference type="NCBI Taxonomy" id="47885"/>
    <lineage>
        <taxon>Bacteria</taxon>
        <taxon>Pseudomonadati</taxon>
        <taxon>Pseudomonadota</taxon>
        <taxon>Gammaproteobacteria</taxon>
        <taxon>Pseudomonadales</taxon>
        <taxon>Pseudomonadaceae</taxon>
        <taxon>Pseudomonas</taxon>
    </lineage>
</organism>
<dbReference type="InterPro" id="IPR001926">
    <property type="entry name" value="TrpB-like_PALP"/>
</dbReference>
<dbReference type="NCBIfam" id="TIGR00263">
    <property type="entry name" value="trpB"/>
    <property type="match status" value="1"/>
</dbReference>
<dbReference type="FunFam" id="3.40.50.1100:FF:000001">
    <property type="entry name" value="Tryptophan synthase beta chain"/>
    <property type="match status" value="1"/>
</dbReference>
<dbReference type="Proteomes" id="UP001268036">
    <property type="component" value="Unassembled WGS sequence"/>
</dbReference>
<evidence type="ECO:0000256" key="3">
    <source>
        <dbReference type="ARBA" id="ARBA00004733"/>
    </source>
</evidence>
<keyword evidence="6 12" id="KW-0028">Amino-acid biosynthesis</keyword>
<evidence type="ECO:0000256" key="9">
    <source>
        <dbReference type="ARBA" id="ARBA00023141"/>
    </source>
</evidence>
<dbReference type="FunFam" id="3.40.50.1100:FF:000004">
    <property type="entry name" value="Tryptophan synthase beta chain"/>
    <property type="match status" value="1"/>
</dbReference>
<evidence type="ECO:0000313" key="14">
    <source>
        <dbReference type="EMBL" id="MDR6234373.1"/>
    </source>
</evidence>
<dbReference type="InterPro" id="IPR006653">
    <property type="entry name" value="Trp_synth_b_CS"/>
</dbReference>
<dbReference type="EMBL" id="JAVJAF010000001">
    <property type="protein sequence ID" value="MDR6234373.1"/>
    <property type="molecule type" value="Genomic_DNA"/>
</dbReference>
<keyword evidence="8 12" id="KW-0663">Pyridoxal phosphate</keyword>
<dbReference type="Gene3D" id="3.40.50.1100">
    <property type="match status" value="2"/>
</dbReference>
<dbReference type="InterPro" id="IPR006654">
    <property type="entry name" value="Trp_synth_beta"/>
</dbReference>
<comment type="caution">
    <text evidence="14">The sequence shown here is derived from an EMBL/GenBank/DDBJ whole genome shotgun (WGS) entry which is preliminary data.</text>
</comment>
<evidence type="ECO:0000256" key="12">
    <source>
        <dbReference type="HAMAP-Rule" id="MF_00133"/>
    </source>
</evidence>
<evidence type="ECO:0000313" key="15">
    <source>
        <dbReference type="Proteomes" id="UP001268036"/>
    </source>
</evidence>
<dbReference type="RefSeq" id="WP_309758066.1">
    <property type="nucleotide sequence ID" value="NZ_JAVJAF010000001.1"/>
</dbReference>
<evidence type="ECO:0000256" key="10">
    <source>
        <dbReference type="ARBA" id="ARBA00023239"/>
    </source>
</evidence>
<evidence type="ECO:0000256" key="6">
    <source>
        <dbReference type="ARBA" id="ARBA00022605"/>
    </source>
</evidence>
<dbReference type="PANTHER" id="PTHR48077">
    <property type="entry name" value="TRYPTOPHAN SYNTHASE-RELATED"/>
    <property type="match status" value="1"/>
</dbReference>
<dbReference type="InterPro" id="IPR036052">
    <property type="entry name" value="TrpB-like_PALP_sf"/>
</dbReference>
<dbReference type="CDD" id="cd06446">
    <property type="entry name" value="Trp-synth_B"/>
    <property type="match status" value="1"/>
</dbReference>
<reference evidence="14" key="1">
    <citation type="submission" date="2023-08" db="EMBL/GenBank/DDBJ databases">
        <title>Functional and genomic diversity of the sorghum phyllosphere microbiome.</title>
        <authorList>
            <person name="Shade A."/>
        </authorList>
    </citation>
    <scope>NUCLEOTIDE SEQUENCE</scope>
    <source>
        <strain evidence="14">SORGH_AS_0201</strain>
    </source>
</reference>
<dbReference type="InterPro" id="IPR023026">
    <property type="entry name" value="Trp_synth_beta/beta-like"/>
</dbReference>
<name>A0AAJ2EW29_9PSED</name>
<dbReference type="Pfam" id="PF00291">
    <property type="entry name" value="PALP"/>
    <property type="match status" value="1"/>
</dbReference>
<dbReference type="PROSITE" id="PS00168">
    <property type="entry name" value="TRP_SYNTHASE_BETA"/>
    <property type="match status" value="1"/>
</dbReference>
<evidence type="ECO:0000256" key="8">
    <source>
        <dbReference type="ARBA" id="ARBA00022898"/>
    </source>
</evidence>
<keyword evidence="7 12" id="KW-0822">Tryptophan biosynthesis</keyword>
<evidence type="ECO:0000256" key="7">
    <source>
        <dbReference type="ARBA" id="ARBA00022822"/>
    </source>
</evidence>
<feature type="domain" description="Tryptophan synthase beta chain-like PALP" evidence="13">
    <location>
        <begin position="61"/>
        <end position="385"/>
    </location>
</feature>
<comment type="similarity">
    <text evidence="4 12">Belongs to the TrpB family.</text>
</comment>
<keyword evidence="10 12" id="KW-0456">Lyase</keyword>
<proteinExistence type="inferred from homology"/>
<dbReference type="GO" id="GO:0005737">
    <property type="term" value="C:cytoplasm"/>
    <property type="evidence" value="ECO:0007669"/>
    <property type="project" value="TreeGrafter"/>
</dbReference>
<dbReference type="GO" id="GO:0004834">
    <property type="term" value="F:tryptophan synthase activity"/>
    <property type="evidence" value="ECO:0007669"/>
    <property type="project" value="UniProtKB-UniRule"/>
</dbReference>
<gene>
    <name evidence="12" type="primary">trpB</name>
    <name evidence="14" type="ORF">QE440_002114</name>
</gene>
<evidence type="ECO:0000256" key="5">
    <source>
        <dbReference type="ARBA" id="ARBA00011270"/>
    </source>
</evidence>
<evidence type="ECO:0000259" key="13">
    <source>
        <dbReference type="Pfam" id="PF00291"/>
    </source>
</evidence>
<dbReference type="EC" id="4.2.1.20" evidence="12"/>
<sequence length="402" mass="43788">MTQTAYRQGPDAQGMFGQFGGRYVAETLMPLILDLQREYETAMHDPAFLDQLAYFQRDYVGRPNPLYFAERLTEHFGGAKIYLKREELNHTGAHKINNCIGQILLAKRMGKTRIIAETGAGMHGVATATVAARFGLPCVIYMGSTDIDRQQANVFRMKLLGAEVIPVTAGTGTLKDAMNEALRDWVTNVADTFYLIGTVAGPHPYPAMVRDFQAVIGRETRAQILEKEGRLPDSLIACVGGGSNAMGLFHEFLDDPEVAIIGVEAGGHGVDTDKHASSLNGGVPGVLHGNRTFLLQDDDGQIIDAHSISAGLDYPGIGPEHAHLHDVKRVEYVPINDDEALKAFHQTCRLEGIIPALESAHALAEAYKRAPHLPKDHLMVICLSGRGDKDMQTVMSHLGDAL</sequence>
<feature type="modified residue" description="N6-(pyridoxal phosphate)lysine" evidence="12">
    <location>
        <position position="95"/>
    </location>
</feature>
<keyword evidence="9 12" id="KW-0057">Aromatic amino acid biosynthesis</keyword>
<evidence type="ECO:0000256" key="4">
    <source>
        <dbReference type="ARBA" id="ARBA00009982"/>
    </source>
</evidence>
<evidence type="ECO:0000256" key="2">
    <source>
        <dbReference type="ARBA" id="ARBA00002786"/>
    </source>
</evidence>
<comment type="cofactor">
    <cofactor evidence="1 12">
        <name>pyridoxal 5'-phosphate</name>
        <dbReference type="ChEBI" id="CHEBI:597326"/>
    </cofactor>
</comment>
<accession>A0AAJ2EW29</accession>
<evidence type="ECO:0000256" key="11">
    <source>
        <dbReference type="ARBA" id="ARBA00049047"/>
    </source>
</evidence>
<comment type="catalytic activity">
    <reaction evidence="11 12">
        <text>(1S,2R)-1-C-(indol-3-yl)glycerol 3-phosphate + L-serine = D-glyceraldehyde 3-phosphate + L-tryptophan + H2O</text>
        <dbReference type="Rhea" id="RHEA:10532"/>
        <dbReference type="ChEBI" id="CHEBI:15377"/>
        <dbReference type="ChEBI" id="CHEBI:33384"/>
        <dbReference type="ChEBI" id="CHEBI:57912"/>
        <dbReference type="ChEBI" id="CHEBI:58866"/>
        <dbReference type="ChEBI" id="CHEBI:59776"/>
        <dbReference type="EC" id="4.2.1.20"/>
    </reaction>
</comment>
<dbReference type="PIRSF" id="PIRSF001413">
    <property type="entry name" value="Trp_syn_beta"/>
    <property type="match status" value="1"/>
</dbReference>
<dbReference type="AlphaFoldDB" id="A0AAJ2EW29"/>